<gene>
    <name evidence="9" type="primary">hemA</name>
    <name evidence="19" type="ORF">C1877_10705</name>
</gene>
<dbReference type="SUPFAM" id="SSF51735">
    <property type="entry name" value="NAD(P)-binding Rossmann-fold domains"/>
    <property type="match status" value="1"/>
</dbReference>
<evidence type="ECO:0000256" key="7">
    <source>
        <dbReference type="ARBA" id="ARBA00047464"/>
    </source>
</evidence>
<accession>A0A369M192</accession>
<dbReference type="InterPro" id="IPR006151">
    <property type="entry name" value="Shikm_DH/Glu-tRNA_Rdtase"/>
</dbReference>
<evidence type="ECO:0000259" key="16">
    <source>
        <dbReference type="Pfam" id="PF00745"/>
    </source>
</evidence>
<dbReference type="RefSeq" id="WP_114569146.1">
    <property type="nucleotide sequence ID" value="NZ_CABMMS010000006.1"/>
</dbReference>
<keyword evidence="20" id="KW-1185">Reference proteome</keyword>
<dbReference type="InterPro" id="IPR036343">
    <property type="entry name" value="GluRdtase_N_sf"/>
</dbReference>
<dbReference type="Pfam" id="PF05201">
    <property type="entry name" value="GlutR_N"/>
    <property type="match status" value="1"/>
</dbReference>
<feature type="binding site" evidence="9 11">
    <location>
        <begin position="49"/>
        <end position="52"/>
    </location>
    <ligand>
        <name>substrate</name>
    </ligand>
</feature>
<feature type="binding site" evidence="9 11">
    <location>
        <begin position="118"/>
        <end position="120"/>
    </location>
    <ligand>
        <name>substrate</name>
    </ligand>
</feature>
<evidence type="ECO:0000256" key="11">
    <source>
        <dbReference type="PIRSR" id="PIRSR000445-2"/>
    </source>
</evidence>
<dbReference type="SUPFAM" id="SSF69075">
    <property type="entry name" value="Glutamyl tRNA-reductase dimerization domain"/>
    <property type="match status" value="1"/>
</dbReference>
<evidence type="ECO:0000313" key="20">
    <source>
        <dbReference type="Proteomes" id="UP000254000"/>
    </source>
</evidence>
<feature type="compositionally biased region" description="Low complexity" evidence="15">
    <location>
        <begin position="429"/>
        <end position="447"/>
    </location>
</feature>
<keyword evidence="4 9" id="KW-0521">NADP</keyword>
<dbReference type="Pfam" id="PF01488">
    <property type="entry name" value="Shikimate_DH"/>
    <property type="match status" value="1"/>
</dbReference>
<dbReference type="EMBL" id="PPTS01000006">
    <property type="protein sequence ID" value="RDB64178.1"/>
    <property type="molecule type" value="Genomic_DNA"/>
</dbReference>
<feature type="domain" description="Glutamyl-tRNA reductase N-terminal" evidence="18">
    <location>
        <begin position="6"/>
        <end position="160"/>
    </location>
</feature>
<evidence type="ECO:0000256" key="15">
    <source>
        <dbReference type="SAM" id="MobiDB-lite"/>
    </source>
</evidence>
<evidence type="ECO:0000256" key="4">
    <source>
        <dbReference type="ARBA" id="ARBA00022857"/>
    </source>
</evidence>
<keyword evidence="6 9" id="KW-0627">Porphyrin biosynthesis</keyword>
<comment type="function">
    <text evidence="9">Catalyzes the NADPH-dependent reduction of glutamyl-tRNA(Glu) to glutamate 1-semialdehyde (GSA).</text>
</comment>
<dbReference type="PANTHER" id="PTHR43013:SF1">
    <property type="entry name" value="GLUTAMYL-TRNA REDUCTASE"/>
    <property type="match status" value="1"/>
</dbReference>
<dbReference type="InterPro" id="IPR036291">
    <property type="entry name" value="NAD(P)-bd_dom_sf"/>
</dbReference>
<protein>
    <recommendedName>
        <fullName evidence="8 9">Glutamyl-tRNA reductase</fullName>
        <shortName evidence="9">GluTR</shortName>
        <ecNumber evidence="3 9">1.2.1.70</ecNumber>
    </recommendedName>
</protein>
<evidence type="ECO:0000256" key="14">
    <source>
        <dbReference type="RuleBase" id="RU000584"/>
    </source>
</evidence>
<dbReference type="PANTHER" id="PTHR43013">
    <property type="entry name" value="GLUTAMYL-TRNA REDUCTASE"/>
    <property type="match status" value="1"/>
</dbReference>
<feature type="compositionally biased region" description="Gly residues" evidence="15">
    <location>
        <begin position="448"/>
        <end position="459"/>
    </location>
</feature>
<evidence type="ECO:0000313" key="19">
    <source>
        <dbReference type="EMBL" id="RDB64178.1"/>
    </source>
</evidence>
<dbReference type="CDD" id="cd05213">
    <property type="entry name" value="NAD_bind_Glutamyl_tRNA_reduct"/>
    <property type="match status" value="1"/>
</dbReference>
<evidence type="ECO:0000256" key="3">
    <source>
        <dbReference type="ARBA" id="ARBA00012970"/>
    </source>
</evidence>
<dbReference type="OrthoDB" id="110209at2"/>
<dbReference type="Proteomes" id="UP000254000">
    <property type="component" value="Unassembled WGS sequence"/>
</dbReference>
<dbReference type="InterPro" id="IPR015895">
    <property type="entry name" value="4pyrrol_synth_GluRdtase_N"/>
</dbReference>
<dbReference type="Gene3D" id="3.40.50.720">
    <property type="entry name" value="NAD(P)-binding Rossmann-like Domain"/>
    <property type="match status" value="1"/>
</dbReference>
<evidence type="ECO:0000256" key="13">
    <source>
        <dbReference type="PIRSR" id="PIRSR000445-4"/>
    </source>
</evidence>
<dbReference type="PIRSF" id="PIRSF000445">
    <property type="entry name" value="4pyrrol_synth_GluRdtase"/>
    <property type="match status" value="1"/>
</dbReference>
<dbReference type="Gene3D" id="3.30.460.30">
    <property type="entry name" value="Glutamyl-tRNA reductase, N-terminal domain"/>
    <property type="match status" value="1"/>
</dbReference>
<feature type="domain" description="Tetrapyrrole biosynthesis glutamyl-tRNA reductase dimerisation" evidence="16">
    <location>
        <begin position="325"/>
        <end position="423"/>
    </location>
</feature>
<dbReference type="InterPro" id="IPR000343">
    <property type="entry name" value="4pyrrol_synth_GluRdtase"/>
</dbReference>
<sequence length="459" mass="49594">MHTIVVGLSIKRAPLEILEQLSVHHSQNELCVQDVKAAAGLAGAVVLSTCNRLEFYGVCEDADEGVARVRDFILGQGGAADAAPARQFRELLYAFTDGRAVRHLFEVVCGLDSLIVGETEIAGQVSRAYRASCKAGANDKMVNVWFQRALSLGKKVRSETRISRYSTSIGRIAVELAARELGGIADKRVLILGAGEMSELTMKYLVAQDVSVAMVSNRSLEKAQRLAGQYGFGACSLDEMDACLEQADVVFSATAAKSCLVGRERLAAIMERRAERPLLCIDMALPRDIDPAVRDIPNVSCYDINELRDVANRHQNERLRAAKTAAQLIDEVAADFERWQRSLEYIPTIDALYRQADRIKADKLERAMGKLSGLTPSQKQAVQCLATSIAHQLVHEPVASLNAMAGSEKSRAYAAMLQELFHLEPEEGPASAEMPARADAPAPAETGAGPGGALTGGSR</sequence>
<dbReference type="GeneID" id="78360162"/>
<dbReference type="Pfam" id="PF00745">
    <property type="entry name" value="GlutR_dimer"/>
    <property type="match status" value="1"/>
</dbReference>
<feature type="site" description="Important for activity" evidence="9 13">
    <location>
        <position position="103"/>
    </location>
</feature>
<dbReference type="InterPro" id="IPR036453">
    <property type="entry name" value="GluRdtase_dimer_dom_sf"/>
</dbReference>
<evidence type="ECO:0000259" key="17">
    <source>
        <dbReference type="Pfam" id="PF01488"/>
    </source>
</evidence>
<feature type="binding site" evidence="9 11">
    <location>
        <position position="124"/>
    </location>
    <ligand>
        <name>substrate</name>
    </ligand>
</feature>
<evidence type="ECO:0000256" key="1">
    <source>
        <dbReference type="ARBA" id="ARBA00005059"/>
    </source>
</evidence>
<evidence type="ECO:0000256" key="8">
    <source>
        <dbReference type="ARBA" id="ARBA00068659"/>
    </source>
</evidence>
<comment type="subunit">
    <text evidence="9">Homodimer.</text>
</comment>
<evidence type="ECO:0000256" key="6">
    <source>
        <dbReference type="ARBA" id="ARBA00023244"/>
    </source>
</evidence>
<feature type="active site" description="Nucleophile" evidence="9 10">
    <location>
        <position position="50"/>
    </location>
</feature>
<dbReference type="AlphaFoldDB" id="A0A369M192"/>
<feature type="region of interest" description="Disordered" evidence="15">
    <location>
        <begin position="424"/>
        <end position="459"/>
    </location>
</feature>
<dbReference type="InterPro" id="IPR015896">
    <property type="entry name" value="4pyrrol_synth_GluRdtase_dimer"/>
</dbReference>
<dbReference type="EC" id="1.2.1.70" evidence="3 9"/>
<dbReference type="HAMAP" id="MF_00087">
    <property type="entry name" value="Glu_tRNA_reductase"/>
    <property type="match status" value="1"/>
</dbReference>
<dbReference type="FunFam" id="3.40.50.720:FF:000031">
    <property type="entry name" value="Glutamyl-tRNA reductase"/>
    <property type="match status" value="1"/>
</dbReference>
<reference evidence="19 20" key="1">
    <citation type="journal article" date="2018" name="Elife">
        <title>Discovery and characterization of a prevalent human gut bacterial enzyme sufficient for the inactivation of a family of plant toxins.</title>
        <authorList>
            <person name="Koppel N."/>
            <person name="Bisanz J.E."/>
            <person name="Pandelia M.E."/>
            <person name="Turnbaugh P.J."/>
            <person name="Balskus E.P."/>
        </authorList>
    </citation>
    <scope>NUCLEOTIDE SEQUENCE [LARGE SCALE GENOMIC DNA]</scope>
    <source>
        <strain evidence="19 20">3C</strain>
    </source>
</reference>
<evidence type="ECO:0000256" key="10">
    <source>
        <dbReference type="PIRSR" id="PIRSR000445-1"/>
    </source>
</evidence>
<keyword evidence="5 9" id="KW-0560">Oxidoreductase</keyword>
<organism evidence="19 20">
    <name type="scientific">Gordonibacter pamelaeae</name>
    <dbReference type="NCBI Taxonomy" id="471189"/>
    <lineage>
        <taxon>Bacteria</taxon>
        <taxon>Bacillati</taxon>
        <taxon>Actinomycetota</taxon>
        <taxon>Coriobacteriia</taxon>
        <taxon>Eggerthellales</taxon>
        <taxon>Eggerthellaceae</taxon>
        <taxon>Gordonibacter</taxon>
    </lineage>
</organism>
<dbReference type="FunFam" id="3.30.460.30:FF:000001">
    <property type="entry name" value="Glutamyl-tRNA reductase"/>
    <property type="match status" value="1"/>
</dbReference>
<dbReference type="GO" id="GO:0008883">
    <property type="term" value="F:glutamyl-tRNA reductase activity"/>
    <property type="evidence" value="ECO:0007669"/>
    <property type="project" value="UniProtKB-UniRule"/>
</dbReference>
<dbReference type="GO" id="GO:0050661">
    <property type="term" value="F:NADP binding"/>
    <property type="evidence" value="ECO:0007669"/>
    <property type="project" value="InterPro"/>
</dbReference>
<comment type="caution">
    <text evidence="19">The sequence shown here is derived from an EMBL/GenBank/DDBJ whole genome shotgun (WGS) entry which is preliminary data.</text>
</comment>
<dbReference type="NCBIfam" id="TIGR01035">
    <property type="entry name" value="hemA"/>
    <property type="match status" value="1"/>
</dbReference>
<comment type="pathway">
    <text evidence="1 9 14">Porphyrin-containing compound metabolism; protoporphyrin-IX biosynthesis; 5-aminolevulinate from L-glutamyl-tRNA(Glu): step 1/2.</text>
</comment>
<comment type="domain">
    <text evidence="9">Possesses an unusual extended V-shaped dimeric structure with each monomer consisting of three distinct domains arranged along a curved 'spinal' alpha-helix. The N-terminal catalytic domain specifically recognizes the glutamate moiety of the substrate. The second domain is the NADPH-binding domain, and the third C-terminal domain is responsible for dimerization.</text>
</comment>
<evidence type="ECO:0000256" key="5">
    <source>
        <dbReference type="ARBA" id="ARBA00023002"/>
    </source>
</evidence>
<dbReference type="GO" id="GO:0019353">
    <property type="term" value="P:protoporphyrinogen IX biosynthetic process from glutamate"/>
    <property type="evidence" value="ECO:0007669"/>
    <property type="project" value="TreeGrafter"/>
</dbReference>
<comment type="catalytic activity">
    <reaction evidence="7 9 14">
        <text>(S)-4-amino-5-oxopentanoate + tRNA(Glu) + NADP(+) = L-glutamyl-tRNA(Glu) + NADPH + H(+)</text>
        <dbReference type="Rhea" id="RHEA:12344"/>
        <dbReference type="Rhea" id="RHEA-COMP:9663"/>
        <dbReference type="Rhea" id="RHEA-COMP:9680"/>
        <dbReference type="ChEBI" id="CHEBI:15378"/>
        <dbReference type="ChEBI" id="CHEBI:57501"/>
        <dbReference type="ChEBI" id="CHEBI:57783"/>
        <dbReference type="ChEBI" id="CHEBI:58349"/>
        <dbReference type="ChEBI" id="CHEBI:78442"/>
        <dbReference type="ChEBI" id="CHEBI:78520"/>
        <dbReference type="EC" id="1.2.1.70"/>
    </reaction>
</comment>
<name>A0A369M192_9ACTN</name>
<proteinExistence type="inferred from homology"/>
<evidence type="ECO:0000256" key="2">
    <source>
        <dbReference type="ARBA" id="ARBA00005916"/>
    </source>
</evidence>
<comment type="similarity">
    <text evidence="2 9 14">Belongs to the glutamyl-tRNA reductase family.</text>
</comment>
<dbReference type="UniPathway" id="UPA00251">
    <property type="reaction ID" value="UER00316"/>
</dbReference>
<evidence type="ECO:0000256" key="9">
    <source>
        <dbReference type="HAMAP-Rule" id="MF_00087"/>
    </source>
</evidence>
<feature type="binding site" evidence="9 11">
    <location>
        <position position="113"/>
    </location>
    <ligand>
        <name>substrate</name>
    </ligand>
</feature>
<comment type="miscellaneous">
    <text evidence="9">During catalysis, the active site Cys acts as a nucleophile attacking the alpha-carbonyl group of tRNA-bound glutamate with the formation of a thioester intermediate between enzyme and glutamate, and the concomitant release of tRNA(Glu). The thioester intermediate is finally reduced by direct hydride transfer from NADPH, to form the product GSA.</text>
</comment>
<feature type="domain" description="Quinate/shikimate 5-dehydrogenase/glutamyl-tRNA reductase" evidence="17">
    <location>
        <begin position="175"/>
        <end position="310"/>
    </location>
</feature>
<evidence type="ECO:0000259" key="18">
    <source>
        <dbReference type="Pfam" id="PF05201"/>
    </source>
</evidence>
<dbReference type="SUPFAM" id="SSF69742">
    <property type="entry name" value="Glutamyl tRNA-reductase catalytic, N-terminal domain"/>
    <property type="match status" value="1"/>
</dbReference>
<evidence type="ECO:0000256" key="12">
    <source>
        <dbReference type="PIRSR" id="PIRSR000445-3"/>
    </source>
</evidence>
<feature type="binding site" evidence="9 12">
    <location>
        <begin position="193"/>
        <end position="198"/>
    </location>
    <ligand>
        <name>NADP(+)</name>
        <dbReference type="ChEBI" id="CHEBI:58349"/>
    </ligand>
</feature>